<feature type="transmembrane region" description="Helical" evidence="6">
    <location>
        <begin position="420"/>
        <end position="438"/>
    </location>
</feature>
<dbReference type="RefSeq" id="WP_305996296.1">
    <property type="nucleotide sequence ID" value="NZ_JAVALS010000004.1"/>
</dbReference>
<dbReference type="Proteomes" id="UP001232725">
    <property type="component" value="Unassembled WGS sequence"/>
</dbReference>
<organism evidence="7 8">
    <name type="scientific">Arthrobacter horti</name>
    <dbReference type="NCBI Taxonomy" id="3068273"/>
    <lineage>
        <taxon>Bacteria</taxon>
        <taxon>Bacillati</taxon>
        <taxon>Actinomycetota</taxon>
        <taxon>Actinomycetes</taxon>
        <taxon>Micrococcales</taxon>
        <taxon>Micrococcaceae</taxon>
        <taxon>Arthrobacter</taxon>
    </lineage>
</organism>
<keyword evidence="4 6" id="KW-1133">Transmembrane helix</keyword>
<comment type="caution">
    <text evidence="7">The sequence shown here is derived from an EMBL/GenBank/DDBJ whole genome shotgun (WGS) entry which is preliminary data.</text>
</comment>
<keyword evidence="3 6" id="KW-0812">Transmembrane</keyword>
<name>A0ABT9INU2_9MICC</name>
<evidence type="ECO:0008006" key="9">
    <source>
        <dbReference type="Google" id="ProtNLM"/>
    </source>
</evidence>
<protein>
    <recommendedName>
        <fullName evidence="9">Membrane protein involved in the export of O-antigen and teichoic acid</fullName>
    </recommendedName>
</protein>
<dbReference type="PANTHER" id="PTHR30250:SF11">
    <property type="entry name" value="O-ANTIGEN TRANSPORTER-RELATED"/>
    <property type="match status" value="1"/>
</dbReference>
<evidence type="ECO:0000313" key="8">
    <source>
        <dbReference type="Proteomes" id="UP001232725"/>
    </source>
</evidence>
<reference evidence="7 8" key="1">
    <citation type="submission" date="2023-08" db="EMBL/GenBank/DDBJ databases">
        <title>Arthrobacter horti sp. nov., isolated from forest soil.</title>
        <authorList>
            <person name="Park M."/>
        </authorList>
    </citation>
    <scope>NUCLEOTIDE SEQUENCE [LARGE SCALE GENOMIC DNA]</scope>
    <source>
        <strain evidence="7 8">YJM1</strain>
    </source>
</reference>
<evidence type="ECO:0000256" key="1">
    <source>
        <dbReference type="ARBA" id="ARBA00004651"/>
    </source>
</evidence>
<dbReference type="InterPro" id="IPR050833">
    <property type="entry name" value="Poly_Biosynth_Transport"/>
</dbReference>
<feature type="transmembrane region" description="Helical" evidence="6">
    <location>
        <begin position="260"/>
        <end position="279"/>
    </location>
</feature>
<gene>
    <name evidence="7" type="ORF">Q9R02_08820</name>
</gene>
<keyword evidence="5 6" id="KW-0472">Membrane</keyword>
<feature type="transmembrane region" description="Helical" evidence="6">
    <location>
        <begin position="330"/>
        <end position="347"/>
    </location>
</feature>
<feature type="transmembrane region" description="Helical" evidence="6">
    <location>
        <begin position="155"/>
        <end position="179"/>
    </location>
</feature>
<keyword evidence="2" id="KW-1003">Cell membrane</keyword>
<feature type="transmembrane region" description="Helical" evidence="6">
    <location>
        <begin position="444"/>
        <end position="463"/>
    </location>
</feature>
<accession>A0ABT9INU2</accession>
<evidence type="ECO:0000256" key="4">
    <source>
        <dbReference type="ARBA" id="ARBA00022989"/>
    </source>
</evidence>
<dbReference type="EMBL" id="JAVALS010000004">
    <property type="protein sequence ID" value="MDP5227251.1"/>
    <property type="molecule type" value="Genomic_DNA"/>
</dbReference>
<feature type="transmembrane region" description="Helical" evidence="6">
    <location>
        <begin position="25"/>
        <end position="46"/>
    </location>
</feature>
<evidence type="ECO:0000256" key="3">
    <source>
        <dbReference type="ARBA" id="ARBA00022692"/>
    </source>
</evidence>
<feature type="transmembrane region" description="Helical" evidence="6">
    <location>
        <begin position="185"/>
        <end position="205"/>
    </location>
</feature>
<feature type="transmembrane region" description="Helical" evidence="6">
    <location>
        <begin position="359"/>
        <end position="381"/>
    </location>
</feature>
<dbReference type="PANTHER" id="PTHR30250">
    <property type="entry name" value="PST FAMILY PREDICTED COLANIC ACID TRANSPORTER"/>
    <property type="match status" value="1"/>
</dbReference>
<evidence type="ECO:0000256" key="2">
    <source>
        <dbReference type="ARBA" id="ARBA00022475"/>
    </source>
</evidence>
<evidence type="ECO:0000313" key="7">
    <source>
        <dbReference type="EMBL" id="MDP5227251.1"/>
    </source>
</evidence>
<feature type="transmembrane region" description="Helical" evidence="6">
    <location>
        <begin position="127"/>
        <end position="148"/>
    </location>
</feature>
<feature type="transmembrane region" description="Helical" evidence="6">
    <location>
        <begin position="93"/>
        <end position="115"/>
    </location>
</feature>
<keyword evidence="8" id="KW-1185">Reference proteome</keyword>
<evidence type="ECO:0000256" key="5">
    <source>
        <dbReference type="ARBA" id="ARBA00023136"/>
    </source>
</evidence>
<comment type="subcellular location">
    <subcellularLocation>
        <location evidence="1">Cell membrane</location>
        <topology evidence="1">Multi-pass membrane protein</topology>
    </subcellularLocation>
</comment>
<feature type="transmembrane region" description="Helical" evidence="6">
    <location>
        <begin position="300"/>
        <end position="324"/>
    </location>
</feature>
<evidence type="ECO:0000256" key="6">
    <source>
        <dbReference type="SAM" id="Phobius"/>
    </source>
</evidence>
<feature type="transmembrane region" description="Helical" evidence="6">
    <location>
        <begin position="58"/>
        <end position="81"/>
    </location>
</feature>
<proteinExistence type="predicted"/>
<sequence>MSEATPETAVPEASGHSANATRNSILYLVGALAQGVGVFLFQPFALHLLNSDSQWQELFLSISVIQVGVILAAAGLPLAITKAWFDPDGAAKARAISGFLGLGGIILGVGAAVIYSAVTGTLSHPGSFAIALVAMGFQSCVLGAQAILRAQGRAVMFVVLSLTSSMVAYAGGLVAMLLFGSRATVFMAGYAVMVVLSALLSVAVARPAMPFSHEGAVKEAIAVGLPALPHTGALMLLTQGAPFLLAALAAPGVSGNYGKVQIFVLGTVTLLGALNNVWVPSLMAVRGPARVERMRSTMKVAVAAAVAVTVIAASGANLVVHLMAGGRTELIPVAQVMPLLAMGYVLYLNASTLLFADGVTWWLSVVTPAVLVVSIGLAWWPAVHGDLVGVAVSSVVSFLLLGLAYLLVAGKRAAGGWPMGVFLLGCAVVLIYVGGLRLLPTDLLTGLLTVALVTALIVGGVLFKLSRVRRAARATSAGKDGSDV</sequence>
<feature type="transmembrane region" description="Helical" evidence="6">
    <location>
        <begin position="234"/>
        <end position="254"/>
    </location>
</feature>
<feature type="transmembrane region" description="Helical" evidence="6">
    <location>
        <begin position="387"/>
        <end position="408"/>
    </location>
</feature>